<name>A0ABV7NXY5_9PSEU</name>
<keyword evidence="2" id="KW-1185">Reference proteome</keyword>
<reference evidence="2" key="1">
    <citation type="journal article" date="2019" name="Int. J. Syst. Evol. Microbiol.">
        <title>The Global Catalogue of Microorganisms (GCM) 10K type strain sequencing project: providing services to taxonomists for standard genome sequencing and annotation.</title>
        <authorList>
            <consortium name="The Broad Institute Genomics Platform"/>
            <consortium name="The Broad Institute Genome Sequencing Center for Infectious Disease"/>
            <person name="Wu L."/>
            <person name="Ma J."/>
        </authorList>
    </citation>
    <scope>NUCLEOTIDE SEQUENCE [LARGE SCALE GENOMIC DNA]</scope>
    <source>
        <strain evidence="2">CGMCC 4.7676</strain>
    </source>
</reference>
<comment type="caution">
    <text evidence="1">The sequence shown here is derived from an EMBL/GenBank/DDBJ whole genome shotgun (WGS) entry which is preliminary data.</text>
</comment>
<sequence length="53" mass="6022">MNSNDVLLAGVLAEVDYRTEQMLKAGRSGWVERARRAGKRIRVHRAEIRVSAQ</sequence>
<evidence type="ECO:0000313" key="2">
    <source>
        <dbReference type="Proteomes" id="UP001595645"/>
    </source>
</evidence>
<dbReference type="RefSeq" id="WP_378239319.1">
    <property type="nucleotide sequence ID" value="NZ_JBHRWK010000019.1"/>
</dbReference>
<dbReference type="Proteomes" id="UP001595645">
    <property type="component" value="Unassembled WGS sequence"/>
</dbReference>
<dbReference type="EMBL" id="JBHRWK010000019">
    <property type="protein sequence ID" value="MFC3450595.1"/>
    <property type="molecule type" value="Genomic_DNA"/>
</dbReference>
<organism evidence="1 2">
    <name type="scientific">Amycolatopsis speibonae</name>
    <dbReference type="NCBI Taxonomy" id="1450224"/>
    <lineage>
        <taxon>Bacteria</taxon>
        <taxon>Bacillati</taxon>
        <taxon>Actinomycetota</taxon>
        <taxon>Actinomycetes</taxon>
        <taxon>Pseudonocardiales</taxon>
        <taxon>Pseudonocardiaceae</taxon>
        <taxon>Amycolatopsis</taxon>
    </lineage>
</organism>
<gene>
    <name evidence="1" type="ORF">ACFOSH_14235</name>
</gene>
<protein>
    <recommendedName>
        <fullName evidence="3">Resolvase/invertase-type recombinase catalytic domain-containing protein</fullName>
    </recommendedName>
</protein>
<accession>A0ABV7NXY5</accession>
<evidence type="ECO:0000313" key="1">
    <source>
        <dbReference type="EMBL" id="MFC3450595.1"/>
    </source>
</evidence>
<evidence type="ECO:0008006" key="3">
    <source>
        <dbReference type="Google" id="ProtNLM"/>
    </source>
</evidence>
<proteinExistence type="predicted"/>